<dbReference type="AlphaFoldDB" id="A0A2K8U720"/>
<dbReference type="InterPro" id="IPR008969">
    <property type="entry name" value="CarboxyPept-like_regulatory"/>
</dbReference>
<dbReference type="RefSeq" id="WP_100919162.1">
    <property type="nucleotide sequence ID" value="NZ_CP020370.1"/>
</dbReference>
<feature type="region of interest" description="Disordered" evidence="1">
    <location>
        <begin position="348"/>
        <end position="379"/>
    </location>
</feature>
<sequence length="379" mass="39605">MHDGHPWQVRISAPAHPHESVGSGVLIGPRHVITCASVVGAALGVAVGPEPPGGEVALELPLLPIPYRGSGTLVAWVPEAGWDPRWNPPGARPPGLAVLQLGEPAPATAIPARLEPIAPSHYRNRAVFCLGFPPDSPAGRRVHADCANADAETITGLETDHGTIERSFTGTGAWDPIRESVLGLVVADEFPSALALLIPAHCLLAVWPDAPVRADRGTGARLLGWVAGLDTRRGNLLLRLFAGLAFAGLGLVWWLEPDTQPALEQAPSVAATSLISGFVWEPTGKPIPGVRVLVPARGVAAETDRFGHFSLRFQEAAGAAVEVVVMAPGYQSLTEPARIGESGLNLVLRRPEPSDGAPAETGDGLEGSPHVGYPDGQRP</sequence>
<dbReference type="SUPFAM" id="SSF49464">
    <property type="entry name" value="Carboxypeptidase regulatory domain-like"/>
    <property type="match status" value="1"/>
</dbReference>
<organism evidence="2 3">
    <name type="scientific">Candidatus Thiodictyon syntrophicum</name>
    <dbReference type="NCBI Taxonomy" id="1166950"/>
    <lineage>
        <taxon>Bacteria</taxon>
        <taxon>Pseudomonadati</taxon>
        <taxon>Pseudomonadota</taxon>
        <taxon>Gammaproteobacteria</taxon>
        <taxon>Chromatiales</taxon>
        <taxon>Chromatiaceae</taxon>
        <taxon>Thiodictyon</taxon>
    </lineage>
</organism>
<dbReference type="Gene3D" id="2.60.40.1120">
    <property type="entry name" value="Carboxypeptidase-like, regulatory domain"/>
    <property type="match status" value="1"/>
</dbReference>
<dbReference type="Proteomes" id="UP000232638">
    <property type="component" value="Chromosome"/>
</dbReference>
<accession>A0A2K8U720</accession>
<gene>
    <name evidence="2" type="ORF">THSYN_10780</name>
</gene>
<dbReference type="KEGG" id="tsy:THSYN_10780"/>
<evidence type="ECO:0000313" key="3">
    <source>
        <dbReference type="Proteomes" id="UP000232638"/>
    </source>
</evidence>
<name>A0A2K8U720_9GAMM</name>
<dbReference type="SUPFAM" id="SSF50494">
    <property type="entry name" value="Trypsin-like serine proteases"/>
    <property type="match status" value="1"/>
</dbReference>
<dbReference type="EMBL" id="CP020370">
    <property type="protein sequence ID" value="AUB81390.1"/>
    <property type="molecule type" value="Genomic_DNA"/>
</dbReference>
<reference evidence="2 3" key="1">
    <citation type="submission" date="2017-03" db="EMBL/GenBank/DDBJ databases">
        <title>Complete genome sequence of Candidatus 'Thiodictyon syntrophicum' sp. nov. strain Cad16T, a photolithoautotroph purple sulfur bacterium isolated from an alpine meromictic lake.</title>
        <authorList>
            <person name="Luedin S.M."/>
            <person name="Pothier J.F."/>
            <person name="Danza F."/>
            <person name="Storelli N."/>
            <person name="Wittwer M."/>
            <person name="Tonolla M."/>
        </authorList>
    </citation>
    <scope>NUCLEOTIDE SEQUENCE [LARGE SCALE GENOMIC DNA]</scope>
    <source>
        <strain evidence="2 3">Cad16T</strain>
    </source>
</reference>
<evidence type="ECO:0000256" key="1">
    <source>
        <dbReference type="SAM" id="MobiDB-lite"/>
    </source>
</evidence>
<proteinExistence type="predicted"/>
<dbReference type="InterPro" id="IPR009003">
    <property type="entry name" value="Peptidase_S1_PA"/>
</dbReference>
<evidence type="ECO:0000313" key="2">
    <source>
        <dbReference type="EMBL" id="AUB81390.1"/>
    </source>
</evidence>
<protein>
    <submittedName>
        <fullName evidence="2">Uncharacterized protein</fullName>
    </submittedName>
</protein>
<keyword evidence="3" id="KW-1185">Reference proteome</keyword>
<dbReference type="OrthoDB" id="8479370at2"/>